<feature type="domain" description="CYTH" evidence="1">
    <location>
        <begin position="2"/>
        <end position="170"/>
    </location>
</feature>
<dbReference type="Proteomes" id="UP000745577">
    <property type="component" value="Unassembled WGS sequence"/>
</dbReference>
<sequence>MAKEIEVKFINIDKELILQKLESIGAKKVHDEILLRRCVYDLPHAKKGSWSRIRDEGIKVTMTYKCINSLSIDGVEEVEIEIDDFDRGREFLRAIGLEEKAYQETKRIRYILEEEGVEFDIDTWPALEPWLEIEGKNKETVMKYSKILGFEWSEGLFGSADYIYSKVYKISNEWINNNCPTLKFDSIPPKLQPNNMR</sequence>
<dbReference type="InterPro" id="IPR023577">
    <property type="entry name" value="CYTH_domain"/>
</dbReference>
<dbReference type="PROSITE" id="PS51707">
    <property type="entry name" value="CYTH"/>
    <property type="match status" value="1"/>
</dbReference>
<evidence type="ECO:0000259" key="1">
    <source>
        <dbReference type="PROSITE" id="PS51707"/>
    </source>
</evidence>
<accession>A0A955I6Q8</accession>
<dbReference type="InterPro" id="IPR033469">
    <property type="entry name" value="CYTH-like_dom_sf"/>
</dbReference>
<proteinExistence type="predicted"/>
<dbReference type="Gene3D" id="2.40.320.10">
    <property type="entry name" value="Hypothetical Protein Pfu-838710-001"/>
    <property type="match status" value="1"/>
</dbReference>
<organism evidence="2 3">
    <name type="scientific">Candidatus Dojkabacteria bacterium</name>
    <dbReference type="NCBI Taxonomy" id="2099670"/>
    <lineage>
        <taxon>Bacteria</taxon>
        <taxon>Candidatus Dojkabacteria</taxon>
    </lineage>
</organism>
<dbReference type="EMBL" id="JAGQLL010000005">
    <property type="protein sequence ID" value="MCA9379612.1"/>
    <property type="molecule type" value="Genomic_DNA"/>
</dbReference>
<dbReference type="SUPFAM" id="SSF55154">
    <property type="entry name" value="CYTH-like phosphatases"/>
    <property type="match status" value="1"/>
</dbReference>
<gene>
    <name evidence="2" type="ORF">KC675_00345</name>
</gene>
<comment type="caution">
    <text evidence="2">The sequence shown here is derived from an EMBL/GenBank/DDBJ whole genome shotgun (WGS) entry which is preliminary data.</text>
</comment>
<reference evidence="2" key="1">
    <citation type="submission" date="2020-04" db="EMBL/GenBank/DDBJ databases">
        <authorList>
            <person name="Zhang T."/>
        </authorList>
    </citation>
    <scope>NUCLEOTIDE SEQUENCE</scope>
    <source>
        <strain evidence="2">HKST-UBA15</strain>
    </source>
</reference>
<name>A0A955I6Q8_9BACT</name>
<dbReference type="Pfam" id="PF01928">
    <property type="entry name" value="CYTH"/>
    <property type="match status" value="1"/>
</dbReference>
<evidence type="ECO:0000313" key="2">
    <source>
        <dbReference type="EMBL" id="MCA9379612.1"/>
    </source>
</evidence>
<evidence type="ECO:0000313" key="3">
    <source>
        <dbReference type="Proteomes" id="UP000745577"/>
    </source>
</evidence>
<reference evidence="2" key="2">
    <citation type="journal article" date="2021" name="Microbiome">
        <title>Successional dynamics and alternative stable states in a saline activated sludge microbial community over 9 years.</title>
        <authorList>
            <person name="Wang Y."/>
            <person name="Ye J."/>
            <person name="Ju F."/>
            <person name="Liu L."/>
            <person name="Boyd J.A."/>
            <person name="Deng Y."/>
            <person name="Parks D.H."/>
            <person name="Jiang X."/>
            <person name="Yin X."/>
            <person name="Woodcroft B.J."/>
            <person name="Tyson G.W."/>
            <person name="Hugenholtz P."/>
            <person name="Polz M.F."/>
            <person name="Zhang T."/>
        </authorList>
    </citation>
    <scope>NUCLEOTIDE SEQUENCE</scope>
    <source>
        <strain evidence="2">HKST-UBA15</strain>
    </source>
</reference>
<dbReference type="AlphaFoldDB" id="A0A955I6Q8"/>
<protein>
    <submittedName>
        <fullName evidence="2">CYTH domain-containing protein</fullName>
    </submittedName>
</protein>